<evidence type="ECO:0000313" key="2">
    <source>
        <dbReference type="Proteomes" id="UP000248054"/>
    </source>
</evidence>
<dbReference type="AlphaFoldDB" id="A0A2V4XDF5"/>
<protein>
    <submittedName>
        <fullName evidence="1">Uncharacterized protein</fullName>
    </submittedName>
</protein>
<proteinExistence type="predicted"/>
<reference evidence="1 2" key="1">
    <citation type="submission" date="2018-06" db="EMBL/GenBank/DDBJ databases">
        <title>Genomic Encyclopedia of Type Strains, Phase III (KMG-III): the genomes of soil and plant-associated and newly described type strains.</title>
        <authorList>
            <person name="Whitman W."/>
        </authorList>
    </citation>
    <scope>NUCLEOTIDE SEQUENCE [LARGE SCALE GENOMIC DNA]</scope>
    <source>
        <strain evidence="1 2">CECT 7945</strain>
    </source>
</reference>
<dbReference type="EMBL" id="QJTD01000005">
    <property type="protein sequence ID" value="PYE80555.1"/>
    <property type="molecule type" value="Genomic_DNA"/>
</dbReference>
<name>A0A2V4XDF5_9FLAO</name>
<evidence type="ECO:0000313" key="1">
    <source>
        <dbReference type="EMBL" id="PYE80555.1"/>
    </source>
</evidence>
<sequence>MKKLNTEKLGRLSDENQNIYINIDHLKKGSYTINILLNNKIIKSFKVSKL</sequence>
<accession>A0A2V4XDF5</accession>
<dbReference type="Proteomes" id="UP000248054">
    <property type="component" value="Unassembled WGS sequence"/>
</dbReference>
<organism evidence="1 2">
    <name type="scientific">Winogradskyella epiphytica</name>
    <dbReference type="NCBI Taxonomy" id="262005"/>
    <lineage>
        <taxon>Bacteria</taxon>
        <taxon>Pseudomonadati</taxon>
        <taxon>Bacteroidota</taxon>
        <taxon>Flavobacteriia</taxon>
        <taxon>Flavobacteriales</taxon>
        <taxon>Flavobacteriaceae</taxon>
        <taxon>Winogradskyella</taxon>
    </lineage>
</organism>
<keyword evidence="2" id="KW-1185">Reference proteome</keyword>
<dbReference type="RefSeq" id="WP_189343016.1">
    <property type="nucleotide sequence ID" value="NZ_BMWQ01000005.1"/>
</dbReference>
<comment type="caution">
    <text evidence="1">The sequence shown here is derived from an EMBL/GenBank/DDBJ whole genome shotgun (WGS) entry which is preliminary data.</text>
</comment>
<gene>
    <name evidence="1" type="ORF">DFQ11_105154</name>
</gene>